<protein>
    <recommendedName>
        <fullName evidence="9">Acyl-CoA dehydrogenase/oxidase C-terminal domain-containing protein</fullName>
    </recommendedName>
</protein>
<keyword evidence="8" id="KW-1185">Reference proteome</keyword>
<feature type="domain" description="Acyl-CoA dehydrogenase/oxidase C-terminal" evidence="5">
    <location>
        <begin position="320"/>
        <end position="495"/>
    </location>
</feature>
<evidence type="ECO:0000313" key="7">
    <source>
        <dbReference type="EMBL" id="KAF2163196.1"/>
    </source>
</evidence>
<evidence type="ECO:0000259" key="6">
    <source>
        <dbReference type="Pfam" id="PF02770"/>
    </source>
</evidence>
<sequence>MLETRPIRSLTVKVDIYSRWKPTSTTAHRFQSTLQPATLDRGFKLSPKPLDNPYTSDPAFQRVLSWYLPSKVLDSIEPQLKKFGDEAISEQVNEWIADAETNQPYVKTRDVFNNRYPYDRLVTSHRWKELGKWGIRNGVVARGYEDEHGPYRRVVQHAFTTLPAPDQRPAPSHPFHGLYRRLTARQNSWISSQWMTERPGGSDVQSSETVAIFSPLPDKSNANDGFGRFDEGDWLVSGYKFFCSATDCDVALMLAKTESGKLSLFVAPTKKTVNNEDGQEQLVTNGIRFHRLKTKMGTKELPTAELELKDVRAWRVGSLDRGIPTIATLLNVTRTHNFVTALSCWRRGMAIAKNFALARTTIDQPLWAFPMHLRLLANMEVKFKALLSLSLFTTTLLSHTDNPLPATHPNPPLPHLPTPGPQTTTLLRLLTATTKATTCKLSSHALQECQEALGAIGYMDEPSQPEWNISRLYRDTAANMTWEGTTNVLASEVVRFVVQKDGRHLEGVDEWVRRVVGAIEDEGFKARISDAWRTLHGHLSFSSTHSEDLLPSLLAQARELTFSLAHLVSSILLAHDAQRDNDALTIEVARRWILDGEPGVGEFGLRDVVYGDGEGAGVKRMSEKERTEWDCRIVWGGGDAWGCCEGV</sequence>
<dbReference type="AlphaFoldDB" id="A0A6A6CCL9"/>
<evidence type="ECO:0000256" key="4">
    <source>
        <dbReference type="RuleBase" id="RU362125"/>
    </source>
</evidence>
<accession>A0A6A6CCL9</accession>
<proteinExistence type="inferred from homology"/>
<feature type="domain" description="Acyl-CoA oxidase/dehydrogenase middle" evidence="6">
    <location>
        <begin position="193"/>
        <end position="311"/>
    </location>
</feature>
<dbReference type="InterPro" id="IPR006091">
    <property type="entry name" value="Acyl-CoA_Oxase/DH_mid-dom"/>
</dbReference>
<dbReference type="Pfam" id="PF02770">
    <property type="entry name" value="Acyl-CoA_dh_M"/>
    <property type="match status" value="1"/>
</dbReference>
<keyword evidence="3 4" id="KW-0274">FAD</keyword>
<keyword evidence="2 4" id="KW-0285">Flavoprotein</keyword>
<dbReference type="EMBL" id="ML993609">
    <property type="protein sequence ID" value="KAF2163196.1"/>
    <property type="molecule type" value="Genomic_DNA"/>
</dbReference>
<dbReference type="GO" id="GO:0003995">
    <property type="term" value="F:acyl-CoA dehydrogenase activity"/>
    <property type="evidence" value="ECO:0007669"/>
    <property type="project" value="TreeGrafter"/>
</dbReference>
<dbReference type="InterPro" id="IPR036250">
    <property type="entry name" value="AcylCo_DH-like_C"/>
</dbReference>
<evidence type="ECO:0000256" key="3">
    <source>
        <dbReference type="ARBA" id="ARBA00022827"/>
    </source>
</evidence>
<gene>
    <name evidence="7" type="ORF">M409DRAFT_57504</name>
</gene>
<dbReference type="InterPro" id="IPR052904">
    <property type="entry name" value="Acyl-CoA_dehydrogenase-like"/>
</dbReference>
<evidence type="ECO:0000259" key="5">
    <source>
        <dbReference type="Pfam" id="PF00441"/>
    </source>
</evidence>
<dbReference type="GeneID" id="54566923"/>
<dbReference type="Proteomes" id="UP000799537">
    <property type="component" value="Unassembled WGS sequence"/>
</dbReference>
<dbReference type="Pfam" id="PF00441">
    <property type="entry name" value="Acyl-CoA_dh_1"/>
    <property type="match status" value="1"/>
</dbReference>
<evidence type="ECO:0000256" key="2">
    <source>
        <dbReference type="ARBA" id="ARBA00022630"/>
    </source>
</evidence>
<dbReference type="InterPro" id="IPR009075">
    <property type="entry name" value="AcylCo_DH/oxidase_C"/>
</dbReference>
<organism evidence="7 8">
    <name type="scientific">Zasmidium cellare ATCC 36951</name>
    <dbReference type="NCBI Taxonomy" id="1080233"/>
    <lineage>
        <taxon>Eukaryota</taxon>
        <taxon>Fungi</taxon>
        <taxon>Dikarya</taxon>
        <taxon>Ascomycota</taxon>
        <taxon>Pezizomycotina</taxon>
        <taxon>Dothideomycetes</taxon>
        <taxon>Dothideomycetidae</taxon>
        <taxon>Mycosphaerellales</taxon>
        <taxon>Mycosphaerellaceae</taxon>
        <taxon>Zasmidium</taxon>
    </lineage>
</organism>
<dbReference type="SUPFAM" id="SSF47203">
    <property type="entry name" value="Acyl-CoA dehydrogenase C-terminal domain-like"/>
    <property type="match status" value="1"/>
</dbReference>
<name>A0A6A6CCL9_ZASCE</name>
<dbReference type="SUPFAM" id="SSF56645">
    <property type="entry name" value="Acyl-CoA dehydrogenase NM domain-like"/>
    <property type="match status" value="1"/>
</dbReference>
<evidence type="ECO:0000313" key="8">
    <source>
        <dbReference type="Proteomes" id="UP000799537"/>
    </source>
</evidence>
<dbReference type="InterPro" id="IPR009100">
    <property type="entry name" value="AcylCoA_DH/oxidase_NM_dom_sf"/>
</dbReference>
<evidence type="ECO:0008006" key="9">
    <source>
        <dbReference type="Google" id="ProtNLM"/>
    </source>
</evidence>
<keyword evidence="4" id="KW-0560">Oxidoreductase</keyword>
<dbReference type="Gene3D" id="2.40.110.20">
    <property type="match status" value="1"/>
</dbReference>
<dbReference type="Gene3D" id="1.20.140.10">
    <property type="entry name" value="Butyryl-CoA Dehydrogenase, subunit A, domain 3"/>
    <property type="match status" value="1"/>
</dbReference>
<comment type="cofactor">
    <cofactor evidence="4">
        <name>FAD</name>
        <dbReference type="ChEBI" id="CHEBI:57692"/>
    </cofactor>
</comment>
<reference evidence="7" key="1">
    <citation type="journal article" date="2020" name="Stud. Mycol.">
        <title>101 Dothideomycetes genomes: a test case for predicting lifestyles and emergence of pathogens.</title>
        <authorList>
            <person name="Haridas S."/>
            <person name="Albert R."/>
            <person name="Binder M."/>
            <person name="Bloem J."/>
            <person name="Labutti K."/>
            <person name="Salamov A."/>
            <person name="Andreopoulos B."/>
            <person name="Baker S."/>
            <person name="Barry K."/>
            <person name="Bills G."/>
            <person name="Bluhm B."/>
            <person name="Cannon C."/>
            <person name="Castanera R."/>
            <person name="Culley D."/>
            <person name="Daum C."/>
            <person name="Ezra D."/>
            <person name="Gonzalez J."/>
            <person name="Henrissat B."/>
            <person name="Kuo A."/>
            <person name="Liang C."/>
            <person name="Lipzen A."/>
            <person name="Lutzoni F."/>
            <person name="Magnuson J."/>
            <person name="Mondo S."/>
            <person name="Nolan M."/>
            <person name="Ohm R."/>
            <person name="Pangilinan J."/>
            <person name="Park H.-J."/>
            <person name="Ramirez L."/>
            <person name="Alfaro M."/>
            <person name="Sun H."/>
            <person name="Tritt A."/>
            <person name="Yoshinaga Y."/>
            <person name="Zwiers L.-H."/>
            <person name="Turgeon B."/>
            <person name="Goodwin S."/>
            <person name="Spatafora J."/>
            <person name="Crous P."/>
            <person name="Grigoriev I."/>
        </authorList>
    </citation>
    <scope>NUCLEOTIDE SEQUENCE</scope>
    <source>
        <strain evidence="7">ATCC 36951</strain>
    </source>
</reference>
<dbReference type="PANTHER" id="PTHR42707:SF2">
    <property type="entry name" value="ACD11 DEHYDROGENASE"/>
    <property type="match status" value="1"/>
</dbReference>
<dbReference type="PANTHER" id="PTHR42707">
    <property type="entry name" value="ACYL-COA DEHYDROGENASE"/>
    <property type="match status" value="1"/>
</dbReference>
<dbReference type="RefSeq" id="XP_033664085.1">
    <property type="nucleotide sequence ID" value="XM_033813651.1"/>
</dbReference>
<comment type="similarity">
    <text evidence="1 4">Belongs to the acyl-CoA dehydrogenase family.</text>
</comment>
<dbReference type="OrthoDB" id="10251155at2759"/>
<evidence type="ECO:0000256" key="1">
    <source>
        <dbReference type="ARBA" id="ARBA00009347"/>
    </source>
</evidence>